<evidence type="ECO:0000256" key="3">
    <source>
        <dbReference type="ARBA" id="ARBA00022692"/>
    </source>
</evidence>
<feature type="transmembrane region" description="Helical" evidence="6">
    <location>
        <begin position="1222"/>
        <end position="1241"/>
    </location>
</feature>
<dbReference type="Pfam" id="PF08395">
    <property type="entry name" value="7tm_7"/>
    <property type="match status" value="1"/>
</dbReference>
<feature type="transmembrane region" description="Helical" evidence="6">
    <location>
        <begin position="493"/>
        <end position="521"/>
    </location>
</feature>
<feature type="transmembrane region" description="Helical" evidence="6">
    <location>
        <begin position="424"/>
        <end position="441"/>
    </location>
</feature>
<reference evidence="8" key="2">
    <citation type="submission" date="2020-05" db="UniProtKB">
        <authorList>
            <consortium name="EnsemblMetazoa"/>
        </authorList>
    </citation>
    <scope>IDENTIFICATION</scope>
    <source>
        <strain evidence="8">WRAIR2</strain>
    </source>
</reference>
<feature type="transmembrane region" description="Helical" evidence="6">
    <location>
        <begin position="527"/>
        <end position="549"/>
    </location>
</feature>
<feature type="transmembrane region" description="Helical" evidence="6">
    <location>
        <begin position="302"/>
        <end position="324"/>
    </location>
</feature>
<protein>
    <recommendedName>
        <fullName evidence="10">Gustatory receptor</fullName>
    </recommendedName>
</protein>
<evidence type="ECO:0000256" key="2">
    <source>
        <dbReference type="ARBA" id="ARBA00022475"/>
    </source>
</evidence>
<evidence type="ECO:0000256" key="4">
    <source>
        <dbReference type="ARBA" id="ARBA00022989"/>
    </source>
</evidence>
<feature type="transmembrane region" description="Helical" evidence="6">
    <location>
        <begin position="1130"/>
        <end position="1150"/>
    </location>
</feature>
<feature type="transmembrane region" description="Helical" evidence="6">
    <location>
        <begin position="642"/>
        <end position="664"/>
    </location>
</feature>
<feature type="transmembrane region" description="Helical" evidence="6">
    <location>
        <begin position="396"/>
        <end position="418"/>
    </location>
</feature>
<reference evidence="9" key="1">
    <citation type="submission" date="2013-03" db="EMBL/GenBank/DDBJ databases">
        <title>The Genome Sequence of Anopheles dirus WRAIR2.</title>
        <authorList>
            <consortium name="The Broad Institute Genomics Platform"/>
            <person name="Neafsey D.E."/>
            <person name="Walton C."/>
            <person name="Walker B."/>
            <person name="Young S.K."/>
            <person name="Zeng Q."/>
            <person name="Gargeya S."/>
            <person name="Fitzgerald M."/>
            <person name="Haas B."/>
            <person name="Abouelleil A."/>
            <person name="Allen A.W."/>
            <person name="Alvarado L."/>
            <person name="Arachchi H.M."/>
            <person name="Berlin A.M."/>
            <person name="Chapman S.B."/>
            <person name="Gainer-Dewar J."/>
            <person name="Goldberg J."/>
            <person name="Griggs A."/>
            <person name="Gujja S."/>
            <person name="Hansen M."/>
            <person name="Howarth C."/>
            <person name="Imamovic A."/>
            <person name="Ireland A."/>
            <person name="Larimer J."/>
            <person name="McCowan C."/>
            <person name="Murphy C."/>
            <person name="Pearson M."/>
            <person name="Poon T.W."/>
            <person name="Priest M."/>
            <person name="Roberts A."/>
            <person name="Saif S."/>
            <person name="Shea T."/>
            <person name="Sisk P."/>
            <person name="Sykes S."/>
            <person name="Wortman J."/>
            <person name="Nusbaum C."/>
            <person name="Birren B."/>
        </authorList>
    </citation>
    <scope>NUCLEOTIDE SEQUENCE [LARGE SCALE GENOMIC DNA]</scope>
    <source>
        <strain evidence="9">WRAIR2</strain>
    </source>
</reference>
<feature type="transmembrane region" description="Helical" evidence="6">
    <location>
        <begin position="1021"/>
        <end position="1041"/>
    </location>
</feature>
<keyword evidence="4 6" id="KW-1133">Transmembrane helix</keyword>
<feature type="transmembrane region" description="Helical" evidence="6">
    <location>
        <begin position="1314"/>
        <end position="1337"/>
    </location>
</feature>
<proteinExistence type="predicted"/>
<evidence type="ECO:0000256" key="7">
    <source>
        <dbReference type="SAM" id="SignalP"/>
    </source>
</evidence>
<sequence length="1526" mass="174545">MRVLSILHTLFICNVRPVAPGRVGYQVSRARVQLLLPLFAICAMGLLNPWITTTKHLSNCTNWYTIVGRVLSSLAIVILLIVDNFRQRHRLLGLLQALPTAVAFWNGKAFTVKNGQLLVLVLCNVLALVEMVVHIYQRREYTYIAGVLTGSVVGHYILLNVLLCQILAETIANGYEALQRSLPGQPPHTFVAGRLLALEHCKRQLADVFGFKLLTLLVHLLVNVSFCTYDILQKLLSQEHLNDIARLAIIASEETTMLFGLCFYHSLLDLKFLNLYNHFFVTPVYLERDSKANDYVFRIRNLYWNAVFMVTVTLLSTGSSLMLLLADSTQLFASVMGIVTLILYGVRLLVTVPLIIWTLASSRDLVAVSNSALAIERQLNPTFLRKTRCIWKLAQLQFTIAIAVFLVNVAFLSFYVWMFPDIRRLQYITLMLGFATLELTVSTHRGYTQFWANFMGHKYGQVAELVRHRDQTSLRTAIGLSDVLEGFKRRMTLVFGVMQLLHVLHVFVTCSVEAYIVFYIIDIGADVMGVSLNLFIVVLYGISFLIYTYDYNLAHVKLSARIGRGCRARALDYRIALLQAHQILTFQQSAQHSPSVFFSQLHQSGSMDELKFFNVFNYGYVTPTYLFYDTRAGRYAFRVRNLYWNVTLLSVAAVICAVSSLELIREVLRHRITSVMGITTIAVFGMRLLVVLPLIIWTLVCKGRLMENCAGALNIVDSSFPNQTLWRRQTFVILWIQICTIVVTLLFGLAMQCYSMWLVYRIRNIHYLLNLCAYCVLEYVTFMHLMHTQCWAMYISHLYGALIGRIEARDHSFVSLQTVMTSCDDLESFRRRIASSFQLMNVLHVLDVLVTCAIETYTIFYVLEMGYGFSVTMLNFTTLALFTMSFFAYTYAHSAVLVKFLNLFNYLFISSIYLYIDSQTNRYAFRNRNLYWNATILTVSAVSCAVAISLLIVRDISTMMRSVIGVISLILHLVHVFVLAVLIVWTLVQSRNLLETSNSALAIAADIRDSWDPPADKRDTFLLLKGELCAIILFFVVIVTMNSHMLWANLHLVELRSVIFIYGTAVTEFVIYAHRVYIQFWGTFLLHQYGDLLLQVQAGQYGTFLPIITLCDRLEGFKRQIATSCGPMQLLHILHIFITCSSEAYMLFYLLNDGYGVRDTLVNLFAIALSGGSCFCLTFDLEAAGRKAMSHQQILNTFNHLCVSVVYIEQTPKGAIVRRKDVLRNMLTLGVVVSIMCIMGFSRTAQDFLQMVGTITEVVHLLKYCINGQIMGSVLNWLARYNGRVVLICNEAIAIDGSIRRLRFVREIVEPRHVLLKTLIASVVFFRFKFIMINLYLQFRYHLTYDTYVILHCNVLIEMAMDLEKLFLLYFALYMAQRYEVLRQLLPRSSSATLKAVYAIYEDLIAFKKHLSETVGILLLVLILQTFMACSIHAYLIVDENMRVFQIMVNVGQLLINLSLFYILTYFYDFVEIKEAELKNALKSMQYTNLKVQTRDQKDFYDLVNLKLMTESPKITACGLFEINLQ</sequence>
<organism evidence="8 9">
    <name type="scientific">Anopheles dirus</name>
    <dbReference type="NCBI Taxonomy" id="7168"/>
    <lineage>
        <taxon>Eukaryota</taxon>
        <taxon>Metazoa</taxon>
        <taxon>Ecdysozoa</taxon>
        <taxon>Arthropoda</taxon>
        <taxon>Hexapoda</taxon>
        <taxon>Insecta</taxon>
        <taxon>Pterygota</taxon>
        <taxon>Neoptera</taxon>
        <taxon>Endopterygota</taxon>
        <taxon>Diptera</taxon>
        <taxon>Nematocera</taxon>
        <taxon>Culicoidea</taxon>
        <taxon>Culicidae</taxon>
        <taxon>Anophelinae</taxon>
        <taxon>Anopheles</taxon>
    </lineage>
</organism>
<feature type="transmembrane region" description="Helical" evidence="6">
    <location>
        <begin position="117"/>
        <end position="136"/>
    </location>
</feature>
<feature type="transmembrane region" description="Helical" evidence="6">
    <location>
        <begin position="63"/>
        <end position="82"/>
    </location>
</feature>
<feature type="transmembrane region" description="Helical" evidence="6">
    <location>
        <begin position="1053"/>
        <end position="1072"/>
    </location>
</feature>
<feature type="transmembrane region" description="Helical" evidence="6">
    <location>
        <begin position="1417"/>
        <end position="1438"/>
    </location>
</feature>
<dbReference type="GO" id="GO:0050909">
    <property type="term" value="P:sensory perception of taste"/>
    <property type="evidence" value="ECO:0007669"/>
    <property type="project" value="InterPro"/>
</dbReference>
<feature type="transmembrane region" description="Helical" evidence="6">
    <location>
        <begin position="965"/>
        <end position="988"/>
    </location>
</feature>
<feature type="transmembrane region" description="Helical" evidence="6">
    <location>
        <begin position="1092"/>
        <end position="1110"/>
    </location>
</feature>
<name>A0A182NJU6_9DIPT</name>
<feature type="transmembrane region" description="Helical" evidence="6">
    <location>
        <begin position="676"/>
        <end position="700"/>
    </location>
</feature>
<evidence type="ECO:0000313" key="8">
    <source>
        <dbReference type="EnsemblMetazoa" id="ADIR007926-PA"/>
    </source>
</evidence>
<feature type="transmembrane region" description="Helical" evidence="6">
    <location>
        <begin position="1444"/>
        <end position="1468"/>
    </location>
</feature>
<keyword evidence="7" id="KW-0732">Signal</keyword>
<dbReference type="STRING" id="7168.A0A182NJU6"/>
<evidence type="ECO:0000256" key="5">
    <source>
        <dbReference type="ARBA" id="ARBA00023136"/>
    </source>
</evidence>
<feature type="signal peptide" evidence="7">
    <location>
        <begin position="1"/>
        <end position="20"/>
    </location>
</feature>
<dbReference type="GO" id="GO:0005886">
    <property type="term" value="C:plasma membrane"/>
    <property type="evidence" value="ECO:0007669"/>
    <property type="project" value="UniProtKB-SubCell"/>
</dbReference>
<feature type="transmembrane region" description="Helical" evidence="6">
    <location>
        <begin position="143"/>
        <end position="168"/>
    </location>
</feature>
<evidence type="ECO:0000313" key="9">
    <source>
        <dbReference type="Proteomes" id="UP000075884"/>
    </source>
</evidence>
<dbReference type="VEuPathDB" id="VectorBase:ADIR007926"/>
<evidence type="ECO:0000256" key="6">
    <source>
        <dbReference type="SAM" id="Phobius"/>
    </source>
</evidence>
<dbReference type="EnsemblMetazoa" id="ADIR007926-RA">
    <property type="protein sequence ID" value="ADIR007926-PA"/>
    <property type="gene ID" value="ADIR007926"/>
</dbReference>
<feature type="transmembrane region" description="Helical" evidence="6">
    <location>
        <begin position="32"/>
        <end position="51"/>
    </location>
</feature>
<feature type="transmembrane region" description="Helical" evidence="6">
    <location>
        <begin position="331"/>
        <end position="349"/>
    </location>
</feature>
<evidence type="ECO:0008006" key="10">
    <source>
        <dbReference type="Google" id="ProtNLM"/>
    </source>
</evidence>
<feature type="transmembrane region" description="Helical" evidence="6">
    <location>
        <begin position="931"/>
        <end position="953"/>
    </location>
</feature>
<feature type="transmembrane region" description="Helical" evidence="6">
    <location>
        <begin position="869"/>
        <end position="889"/>
    </location>
</feature>
<feature type="chain" id="PRO_5008130088" description="Gustatory receptor" evidence="7">
    <location>
        <begin position="21"/>
        <end position="1526"/>
    </location>
</feature>
<dbReference type="InterPro" id="IPR013604">
    <property type="entry name" value="7TM_chemorcpt"/>
</dbReference>
<evidence type="ECO:0000256" key="1">
    <source>
        <dbReference type="ARBA" id="ARBA00004651"/>
    </source>
</evidence>
<comment type="subcellular location">
    <subcellularLocation>
        <location evidence="1">Cell membrane</location>
        <topology evidence="1">Multi-pass membrane protein</topology>
    </subcellularLocation>
</comment>
<keyword evidence="2" id="KW-1003">Cell membrane</keyword>
<keyword evidence="9" id="KW-1185">Reference proteome</keyword>
<feature type="transmembrane region" description="Helical" evidence="6">
    <location>
        <begin position="765"/>
        <end position="786"/>
    </location>
</feature>
<feature type="transmembrane region" description="Helical" evidence="6">
    <location>
        <begin position="1162"/>
        <end position="1181"/>
    </location>
</feature>
<feature type="transmembrane region" description="Helical" evidence="6">
    <location>
        <begin position="896"/>
        <end position="916"/>
    </location>
</feature>
<keyword evidence="5 6" id="KW-0472">Membrane</keyword>
<dbReference type="Proteomes" id="UP000075884">
    <property type="component" value="Unassembled WGS sequence"/>
</dbReference>
<feature type="transmembrane region" description="Helical" evidence="6">
    <location>
        <begin position="839"/>
        <end position="863"/>
    </location>
</feature>
<keyword evidence="3 6" id="KW-0812">Transmembrane</keyword>
<feature type="transmembrane region" description="Helical" evidence="6">
    <location>
        <begin position="732"/>
        <end position="759"/>
    </location>
</feature>
<accession>A0A182NJU6</accession>